<feature type="binding site" description="in other chain" evidence="6">
    <location>
        <position position="298"/>
    </location>
    <ligand>
        <name>K(+)</name>
        <dbReference type="ChEBI" id="CHEBI:29103"/>
        <note>ligand shared between two tetrameric partners</note>
    </ligand>
</feature>
<feature type="domain" description="CBS" evidence="9">
    <location>
        <begin position="151"/>
        <end position="207"/>
    </location>
</feature>
<evidence type="ECO:0000256" key="1">
    <source>
        <dbReference type="ARBA" id="ARBA00005502"/>
    </source>
</evidence>
<dbReference type="InterPro" id="IPR001093">
    <property type="entry name" value="IMP_DH_GMPRt"/>
</dbReference>
<reference evidence="11" key="1">
    <citation type="submission" date="2017-09" db="EMBL/GenBank/DDBJ databases">
        <title>Depth-based differentiation of microbial function through sediment-hosted aquifers and enrichment of novel symbionts in the deep terrestrial subsurface.</title>
        <authorList>
            <person name="Probst A.J."/>
            <person name="Ladd B."/>
            <person name="Jarett J.K."/>
            <person name="Geller-Mcgrath D.E."/>
            <person name="Sieber C.M.K."/>
            <person name="Emerson J.B."/>
            <person name="Anantharaman K."/>
            <person name="Thomas B.C."/>
            <person name="Malmstrom R."/>
            <person name="Stieglmeier M."/>
            <person name="Klingl A."/>
            <person name="Woyke T."/>
            <person name="Ryan C.M."/>
            <person name="Banfield J.F."/>
        </authorList>
    </citation>
    <scope>NUCLEOTIDE SEQUENCE [LARGE SCALE GENOMIC DNA]</scope>
</reference>
<feature type="binding site" evidence="5">
    <location>
        <begin position="244"/>
        <end position="246"/>
    </location>
    <ligand>
        <name>NAD(+)</name>
        <dbReference type="ChEBI" id="CHEBI:57540"/>
    </ligand>
</feature>
<evidence type="ECO:0000313" key="11">
    <source>
        <dbReference type="Proteomes" id="UP000229383"/>
    </source>
</evidence>
<evidence type="ECO:0000256" key="3">
    <source>
        <dbReference type="ARBA" id="ARBA00023002"/>
    </source>
</evidence>
<dbReference type="GO" id="GO:0003938">
    <property type="term" value="F:IMP dehydrogenase activity"/>
    <property type="evidence" value="ECO:0007669"/>
    <property type="project" value="InterPro"/>
</dbReference>
<organism evidence="10 11">
    <name type="scientific">Candidatus Niyogibacteria bacterium CG10_big_fil_rev_8_21_14_0_10_42_19</name>
    <dbReference type="NCBI Taxonomy" id="1974725"/>
    <lineage>
        <taxon>Bacteria</taxon>
        <taxon>Candidatus Niyogiibacteriota</taxon>
    </lineage>
</organism>
<dbReference type="CDD" id="cd00381">
    <property type="entry name" value="IMPDH"/>
    <property type="match status" value="1"/>
</dbReference>
<dbReference type="AlphaFoldDB" id="A0A2H0TGI9"/>
<comment type="caution">
    <text evidence="10">The sequence shown here is derived from an EMBL/GenBank/DDBJ whole genome shotgun (WGS) entry which is preliminary data.</text>
</comment>
<dbReference type="EMBL" id="PFCN01000005">
    <property type="protein sequence ID" value="PIR70657.1"/>
    <property type="molecule type" value="Genomic_DNA"/>
</dbReference>
<dbReference type="SMART" id="SM00116">
    <property type="entry name" value="CBS"/>
    <property type="match status" value="2"/>
</dbReference>
<dbReference type="SUPFAM" id="SSF51412">
    <property type="entry name" value="Inosine monophosphate dehydrogenase (IMPDH)"/>
    <property type="match status" value="1"/>
</dbReference>
<keyword evidence="2" id="KW-0479">Metal-binding</keyword>
<evidence type="ECO:0000256" key="6">
    <source>
        <dbReference type="PIRSR" id="PIRSR000130-4"/>
    </source>
</evidence>
<dbReference type="Pfam" id="PF00571">
    <property type="entry name" value="CBS"/>
    <property type="match status" value="2"/>
</dbReference>
<dbReference type="CDD" id="cd04601">
    <property type="entry name" value="CBS_pair_IMPDH"/>
    <property type="match status" value="1"/>
</dbReference>
<protein>
    <submittedName>
        <fullName evidence="10">IMP dehydrogenase</fullName>
    </submittedName>
</protein>
<dbReference type="NCBIfam" id="TIGR01302">
    <property type="entry name" value="IMP_dehydrog"/>
    <property type="match status" value="1"/>
</dbReference>
<evidence type="ECO:0000256" key="5">
    <source>
        <dbReference type="PIRSR" id="PIRSR000130-3"/>
    </source>
</evidence>
<dbReference type="PROSITE" id="PS51371">
    <property type="entry name" value="CBS"/>
    <property type="match status" value="2"/>
</dbReference>
<dbReference type="Gene3D" id="3.20.20.70">
    <property type="entry name" value="Aldolase class I"/>
    <property type="match status" value="1"/>
</dbReference>
<feature type="domain" description="CBS" evidence="9">
    <location>
        <begin position="91"/>
        <end position="147"/>
    </location>
</feature>
<keyword evidence="6" id="KW-0630">Potassium</keyword>
<feature type="binding site" description="in other chain" evidence="6">
    <location>
        <position position="301"/>
    </location>
    <ligand>
        <name>K(+)</name>
        <dbReference type="ChEBI" id="CHEBI:29103"/>
        <note>ligand shared between two tetrameric partners</note>
    </ligand>
</feature>
<sequence length="467" mass="50342">MIKEGLSFDDVLLVPRRSGILSRKDVFLGTRFSRGISLELPLVSANMDTVTEAKMARFMAEVGGIGVIHRFLSIEDQAEEVRKVKRAENIIIEDPYTINEESTIAEARKLMADFGVSGLLVKDSKDSLSGILTHRDLLFDGNDSKKIRTVMTKKVIFAPPKITIEKAKKIMHEHRIEKLPLVARSGKIKGLITLKDILKKTENPRSSKDKKGRLLVAAAVGVKEETEARARALLDAGVDVVVIDVAHGHSAKVFHTLKMLRKKFGDIEVIAGNVATPSAVRDIAKAGASGIKVGIGPGAACTTRVIAGVGIPQITAIIECAKAARRFKIPIIADGGVKNSGDLSKALAAGADSVMIGSLFSGTDEAPGEYVIENGAAYKFYRGMASYEAGKDKQDIDGTKDKFSRTPEGKSGRVHYRGPAKNVISELTGGLRSSMSYLGAHNLDQFRKNAEFIKITGSGYIEGTARN</sequence>
<keyword evidence="4 7" id="KW-0129">CBS domain</keyword>
<evidence type="ECO:0000313" key="10">
    <source>
        <dbReference type="EMBL" id="PIR70657.1"/>
    </source>
</evidence>
<evidence type="ECO:0000256" key="2">
    <source>
        <dbReference type="ARBA" id="ARBA00022723"/>
    </source>
</evidence>
<dbReference type="SMART" id="SM01240">
    <property type="entry name" value="IMPDH"/>
    <property type="match status" value="1"/>
</dbReference>
<dbReference type="InterPro" id="IPR005990">
    <property type="entry name" value="IMP_DH"/>
</dbReference>
<name>A0A2H0TGI9_9BACT</name>
<keyword evidence="5" id="KW-0520">NAD</keyword>
<evidence type="ECO:0000256" key="4">
    <source>
        <dbReference type="ARBA" id="ARBA00023122"/>
    </source>
</evidence>
<feature type="binding site" description="in other chain" evidence="6">
    <location>
        <position position="296"/>
    </location>
    <ligand>
        <name>K(+)</name>
        <dbReference type="ChEBI" id="CHEBI:29103"/>
        <note>ligand shared between two tetrameric partners</note>
    </ligand>
</feature>
<dbReference type="PANTHER" id="PTHR11911:SF111">
    <property type="entry name" value="INOSINE-5'-MONOPHOSPHATE DEHYDROGENASE"/>
    <property type="match status" value="1"/>
</dbReference>
<dbReference type="Proteomes" id="UP000229383">
    <property type="component" value="Unassembled WGS sequence"/>
</dbReference>
<evidence type="ECO:0000259" key="9">
    <source>
        <dbReference type="PROSITE" id="PS51371"/>
    </source>
</evidence>
<dbReference type="FunFam" id="3.20.20.70:FF:000424">
    <property type="entry name" value="Inosine-5'-monophosphate dehydrogenase 2"/>
    <property type="match status" value="1"/>
</dbReference>
<keyword evidence="3 8" id="KW-0560">Oxidoreductase</keyword>
<evidence type="ECO:0000256" key="8">
    <source>
        <dbReference type="RuleBase" id="RU003927"/>
    </source>
</evidence>
<dbReference type="Pfam" id="PF00478">
    <property type="entry name" value="IMPDH"/>
    <property type="match status" value="1"/>
</dbReference>
<gene>
    <name evidence="10" type="primary">guaB</name>
    <name evidence="10" type="ORF">COU46_00355</name>
</gene>
<dbReference type="InterPro" id="IPR000644">
    <property type="entry name" value="CBS_dom"/>
</dbReference>
<dbReference type="PANTHER" id="PTHR11911">
    <property type="entry name" value="INOSINE-5-MONOPHOSPHATE DEHYDROGENASE RELATED"/>
    <property type="match status" value="1"/>
</dbReference>
<dbReference type="InterPro" id="IPR013785">
    <property type="entry name" value="Aldolase_TIM"/>
</dbReference>
<feature type="binding site" evidence="5">
    <location>
        <begin position="294"/>
        <end position="296"/>
    </location>
    <ligand>
        <name>NAD(+)</name>
        <dbReference type="ChEBI" id="CHEBI:57540"/>
    </ligand>
</feature>
<dbReference type="GO" id="GO:0006183">
    <property type="term" value="P:GTP biosynthetic process"/>
    <property type="evidence" value="ECO:0007669"/>
    <property type="project" value="TreeGrafter"/>
</dbReference>
<comment type="similarity">
    <text evidence="1 8">Belongs to the IMPDH/GMPR family.</text>
</comment>
<dbReference type="PIRSF" id="PIRSF000130">
    <property type="entry name" value="IMPDH"/>
    <property type="match status" value="1"/>
</dbReference>
<accession>A0A2H0TGI9</accession>
<evidence type="ECO:0000256" key="7">
    <source>
        <dbReference type="PROSITE-ProRule" id="PRU00703"/>
    </source>
</evidence>
<dbReference type="InterPro" id="IPR046342">
    <property type="entry name" value="CBS_dom_sf"/>
</dbReference>
<dbReference type="GO" id="GO:0046872">
    <property type="term" value="F:metal ion binding"/>
    <property type="evidence" value="ECO:0007669"/>
    <property type="project" value="UniProtKB-KW"/>
</dbReference>
<proteinExistence type="inferred from homology"/>
<dbReference type="SUPFAM" id="SSF54631">
    <property type="entry name" value="CBS-domain pair"/>
    <property type="match status" value="1"/>
</dbReference>